<proteinExistence type="predicted"/>
<keyword evidence="2" id="KW-1185">Reference proteome</keyword>
<reference evidence="1 2" key="1">
    <citation type="submission" date="2021-04" db="EMBL/GenBank/DDBJ databases">
        <authorList>
            <person name="Bliznina A."/>
        </authorList>
    </citation>
    <scope>NUCLEOTIDE SEQUENCE [LARGE SCALE GENOMIC DNA]</scope>
</reference>
<gene>
    <name evidence="1" type="ORF">OKIOD_LOCUS10217</name>
</gene>
<name>A0ABN7SS77_OIKDI</name>
<evidence type="ECO:0000313" key="2">
    <source>
        <dbReference type="Proteomes" id="UP001158576"/>
    </source>
</evidence>
<evidence type="ECO:0000313" key="1">
    <source>
        <dbReference type="EMBL" id="CAG5104686.1"/>
    </source>
</evidence>
<dbReference type="EMBL" id="OU015566">
    <property type="protein sequence ID" value="CAG5104686.1"/>
    <property type="molecule type" value="Genomic_DNA"/>
</dbReference>
<dbReference type="Proteomes" id="UP001158576">
    <property type="component" value="Chromosome 1"/>
</dbReference>
<accession>A0ABN7SS77</accession>
<protein>
    <submittedName>
        <fullName evidence="1">Oidioi.mRNA.OKI2018_I69.chr1.g1452.t1.cds</fullName>
    </submittedName>
</protein>
<organism evidence="1 2">
    <name type="scientific">Oikopleura dioica</name>
    <name type="common">Tunicate</name>
    <dbReference type="NCBI Taxonomy" id="34765"/>
    <lineage>
        <taxon>Eukaryota</taxon>
        <taxon>Metazoa</taxon>
        <taxon>Chordata</taxon>
        <taxon>Tunicata</taxon>
        <taxon>Appendicularia</taxon>
        <taxon>Copelata</taxon>
        <taxon>Oikopleuridae</taxon>
        <taxon>Oikopleura</taxon>
    </lineage>
</organism>
<sequence length="499" mass="58502">MTEEFRRSTLEKIRDHPNSQILFELIFKRLQLEDLALIAPIVLEKTDDGYASFDSISSPDFSSYALNRHYKSDTILALVGEEFYRENERKPETLSEVAQIIQKRIDLRSNRKILEKKTTIEFSTDKPLVRFSHSYLVTNNESKPKGLECENSEDDLLFFKINRENTAPKLELAHPWFLTKDNPYYLSKMISMWLHLQTSQGIESNPDGKWTWCLSDSNLKLLDHNISRQRSWRNLTANLQRNIHPILKENRHLENKEKNEMPMTIDFVNFSDGDSKLIWAFDFVRTARYYQASHINMRFIDDGLWLLMIDVFDSEGYDKILFINLEKKEVKSYRLPHQFLVASASYGFYESSLYYVREVGYSFSDGEKYLVLGYFYKEELDDWVDPDCLKHLCFFERGDLTKESVLKIGTKGLIHIVMDPTESRVFTVTIDQIKGGADECTCNFGFNVDWWYDVPAKATLPFIKLDELCITKYEDLSENLDPEQSDIGYMDGNKLHFLV</sequence>